<evidence type="ECO:0000313" key="2">
    <source>
        <dbReference type="Proteomes" id="UP000217830"/>
    </source>
</evidence>
<organism evidence="1 2">
    <name type="scientific">Pseudomonas moraviensis</name>
    <dbReference type="NCBI Taxonomy" id="321662"/>
    <lineage>
        <taxon>Bacteria</taxon>
        <taxon>Pseudomonadati</taxon>
        <taxon>Pseudomonadota</taxon>
        <taxon>Gammaproteobacteria</taxon>
        <taxon>Pseudomonadales</taxon>
        <taxon>Pseudomonadaceae</taxon>
        <taxon>Pseudomonas</taxon>
    </lineage>
</organism>
<evidence type="ECO:0000313" key="1">
    <source>
        <dbReference type="EMBL" id="PAW58536.1"/>
    </source>
</evidence>
<dbReference type="AlphaFoldDB" id="A0A2A2PSA9"/>
<proteinExistence type="predicted"/>
<dbReference type="RefSeq" id="WP_041073283.1">
    <property type="nucleotide sequence ID" value="NZ_NRSS01000003.1"/>
</dbReference>
<comment type="caution">
    <text evidence="1">The sequence shown here is derived from an EMBL/GenBank/DDBJ whole genome shotgun (WGS) entry which is preliminary data.</text>
</comment>
<dbReference type="Pfam" id="PF07865">
    <property type="entry name" value="DUF1652"/>
    <property type="match status" value="1"/>
</dbReference>
<sequence length="85" mass="9404">MMNLAQLRASLEQSFSPLACECSVDGDHSLTVKLYHRESGQVDLVISGLKLNELRTPEAVAALIDELRYELESNSLRAARDPDMA</sequence>
<dbReference type="Proteomes" id="UP000217830">
    <property type="component" value="Unassembled WGS sequence"/>
</dbReference>
<keyword evidence="2" id="KW-1185">Reference proteome</keyword>
<dbReference type="EMBL" id="NRST01000001">
    <property type="protein sequence ID" value="PAW58536.1"/>
    <property type="molecule type" value="Genomic_DNA"/>
</dbReference>
<name>A0A2A2PSA9_9PSED</name>
<accession>A0A2A2PSA9</accession>
<gene>
    <name evidence="1" type="ORF">CKQ80_25620</name>
</gene>
<protein>
    <submittedName>
        <fullName evidence="1">DUF1652 domain-containing protein</fullName>
    </submittedName>
</protein>
<reference evidence="1 2" key="1">
    <citation type="submission" date="2017-08" db="EMBL/GenBank/DDBJ databases">
        <title>Draft Genome Sequence of Pseudomonas moraviensis TYU6, isolated from Taxus cuspidata by using PacBio Single-Molecule Real-Time Technology.</title>
        <authorList>
            <person name="Baek K.-H."/>
            <person name="Mishra A.K."/>
        </authorList>
    </citation>
    <scope>NUCLEOTIDE SEQUENCE [LARGE SCALE GENOMIC DNA]</scope>
    <source>
        <strain evidence="1 2">TYU6</strain>
    </source>
</reference>
<dbReference type="InterPro" id="IPR012448">
    <property type="entry name" value="DUF1652"/>
</dbReference>